<dbReference type="AlphaFoldDB" id="A0A1G9LJD5"/>
<name>A0A1G9LJD5_9PROT</name>
<dbReference type="STRING" id="144026.SAMN04488568_10177"/>
<accession>A0A1G9LJD5</accession>
<protein>
    <submittedName>
        <fullName evidence="2">Uncharacterized membrane protein</fullName>
    </submittedName>
</protein>
<evidence type="ECO:0000313" key="3">
    <source>
        <dbReference type="Proteomes" id="UP000199759"/>
    </source>
</evidence>
<proteinExistence type="predicted"/>
<sequence>MKTRTPKAKIAALAASAFALSLTAAVAHAGTTQNEPPMEHCYGVALAGENDCAAGPGTTCAGTSTVDYQGNAWTSVPAGTCVDIETPYGNGSLTPVERP</sequence>
<feature type="signal peptide" evidence="1">
    <location>
        <begin position="1"/>
        <end position="29"/>
    </location>
</feature>
<reference evidence="2 3" key="1">
    <citation type="submission" date="2016-10" db="EMBL/GenBank/DDBJ databases">
        <authorList>
            <person name="de Groot N.N."/>
        </authorList>
    </citation>
    <scope>NUCLEOTIDE SEQUENCE [LARGE SCALE GENOMIC DNA]</scope>
    <source>
        <strain evidence="2 3">DSM 16077</strain>
    </source>
</reference>
<dbReference type="EMBL" id="FNHG01000001">
    <property type="protein sequence ID" value="SDL61957.1"/>
    <property type="molecule type" value="Genomic_DNA"/>
</dbReference>
<keyword evidence="1" id="KW-0732">Signal</keyword>
<organism evidence="2 3">
    <name type="scientific">Maricaulis salignorans</name>
    <dbReference type="NCBI Taxonomy" id="144026"/>
    <lineage>
        <taxon>Bacteria</taxon>
        <taxon>Pseudomonadati</taxon>
        <taxon>Pseudomonadota</taxon>
        <taxon>Alphaproteobacteria</taxon>
        <taxon>Maricaulales</taxon>
        <taxon>Maricaulaceae</taxon>
        <taxon>Maricaulis</taxon>
    </lineage>
</organism>
<dbReference type="RefSeq" id="WP_091765048.1">
    <property type="nucleotide sequence ID" value="NZ_FNHG01000001.1"/>
</dbReference>
<dbReference type="Proteomes" id="UP000199759">
    <property type="component" value="Unassembled WGS sequence"/>
</dbReference>
<dbReference type="InterPro" id="IPR018740">
    <property type="entry name" value="DUF2282_membr"/>
</dbReference>
<gene>
    <name evidence="2" type="ORF">SAMN04488568_10177</name>
</gene>
<keyword evidence="3" id="KW-1185">Reference proteome</keyword>
<evidence type="ECO:0000313" key="2">
    <source>
        <dbReference type="EMBL" id="SDL61957.1"/>
    </source>
</evidence>
<dbReference type="Pfam" id="PF10048">
    <property type="entry name" value="DUF2282"/>
    <property type="match status" value="1"/>
</dbReference>
<dbReference type="OrthoDB" id="9808309at2"/>
<evidence type="ECO:0000256" key="1">
    <source>
        <dbReference type="SAM" id="SignalP"/>
    </source>
</evidence>
<feature type="chain" id="PRO_5011444197" evidence="1">
    <location>
        <begin position="30"/>
        <end position="99"/>
    </location>
</feature>